<feature type="region of interest" description="Disordered" evidence="1">
    <location>
        <begin position="50"/>
        <end position="82"/>
    </location>
</feature>
<comment type="caution">
    <text evidence="2">The sequence shown here is derived from an EMBL/GenBank/DDBJ whole genome shotgun (WGS) entry which is preliminary data.</text>
</comment>
<evidence type="ECO:0000313" key="2">
    <source>
        <dbReference type="EMBL" id="KAK3029304.1"/>
    </source>
</evidence>
<accession>A0AA88WM04</accession>
<dbReference type="Proteomes" id="UP001188597">
    <property type="component" value="Unassembled WGS sequence"/>
</dbReference>
<proteinExistence type="predicted"/>
<dbReference type="EMBL" id="JAVXUP010000383">
    <property type="protein sequence ID" value="KAK3029304.1"/>
    <property type="molecule type" value="Genomic_DNA"/>
</dbReference>
<gene>
    <name evidence="2" type="ORF">RJ639_040140</name>
</gene>
<organism evidence="2 3">
    <name type="scientific">Escallonia herrerae</name>
    <dbReference type="NCBI Taxonomy" id="1293975"/>
    <lineage>
        <taxon>Eukaryota</taxon>
        <taxon>Viridiplantae</taxon>
        <taxon>Streptophyta</taxon>
        <taxon>Embryophyta</taxon>
        <taxon>Tracheophyta</taxon>
        <taxon>Spermatophyta</taxon>
        <taxon>Magnoliopsida</taxon>
        <taxon>eudicotyledons</taxon>
        <taxon>Gunneridae</taxon>
        <taxon>Pentapetalae</taxon>
        <taxon>asterids</taxon>
        <taxon>campanulids</taxon>
        <taxon>Escalloniales</taxon>
        <taxon>Escalloniaceae</taxon>
        <taxon>Escallonia</taxon>
    </lineage>
</organism>
<feature type="compositionally biased region" description="Acidic residues" evidence="1">
    <location>
        <begin position="52"/>
        <end position="62"/>
    </location>
</feature>
<keyword evidence="3" id="KW-1185">Reference proteome</keyword>
<reference evidence="2" key="1">
    <citation type="submission" date="2022-12" db="EMBL/GenBank/DDBJ databases">
        <title>Draft genome assemblies for two species of Escallonia (Escalloniales).</title>
        <authorList>
            <person name="Chanderbali A."/>
            <person name="Dervinis C."/>
            <person name="Anghel I."/>
            <person name="Soltis D."/>
            <person name="Soltis P."/>
            <person name="Zapata F."/>
        </authorList>
    </citation>
    <scope>NUCLEOTIDE SEQUENCE</scope>
    <source>
        <strain evidence="2">UCBG64.0493</strain>
        <tissue evidence="2">Leaf</tissue>
    </source>
</reference>
<evidence type="ECO:0000256" key="1">
    <source>
        <dbReference type="SAM" id="MobiDB-lite"/>
    </source>
</evidence>
<evidence type="ECO:0000313" key="3">
    <source>
        <dbReference type="Proteomes" id="UP001188597"/>
    </source>
</evidence>
<dbReference type="AlphaFoldDB" id="A0AA88WM04"/>
<protein>
    <submittedName>
        <fullName evidence="2">Uncharacterized protein</fullName>
    </submittedName>
</protein>
<name>A0AA88WM04_9ASTE</name>
<sequence length="82" mass="9218">MEMQSLVISCGIDPRIEEVFQKQRYSLEKQTQPKNVRALDLTLVPSSSLDATDWEEVNEEAPETGIPRTDGVKVEPETEGLD</sequence>